<evidence type="ECO:0000259" key="3">
    <source>
        <dbReference type="PROSITE" id="PS51186"/>
    </source>
</evidence>
<dbReference type="InterPro" id="IPR000182">
    <property type="entry name" value="GNAT_dom"/>
</dbReference>
<dbReference type="EMBL" id="JABRWO010000006">
    <property type="protein sequence ID" value="MBA2115400.1"/>
    <property type="molecule type" value="Genomic_DNA"/>
</dbReference>
<evidence type="ECO:0000313" key="5">
    <source>
        <dbReference type="Proteomes" id="UP000551616"/>
    </source>
</evidence>
<dbReference type="InterPro" id="IPR016181">
    <property type="entry name" value="Acyl_CoA_acyltransferase"/>
</dbReference>
<evidence type="ECO:0000256" key="1">
    <source>
        <dbReference type="ARBA" id="ARBA00022679"/>
    </source>
</evidence>
<dbReference type="SUPFAM" id="SSF55729">
    <property type="entry name" value="Acyl-CoA N-acyltransferases (Nat)"/>
    <property type="match status" value="1"/>
</dbReference>
<dbReference type="Proteomes" id="UP000551616">
    <property type="component" value="Unassembled WGS sequence"/>
</dbReference>
<proteinExistence type="predicted"/>
<keyword evidence="1" id="KW-0808">Transferase</keyword>
<reference evidence="4 5" key="1">
    <citation type="submission" date="2020-05" db="EMBL/GenBank/DDBJ databases">
        <title>Bremerella alba sp. nov., a novel planctomycete isolated from the surface of the macroalga Fucus spiralis.</title>
        <authorList>
            <person name="Godinho O."/>
            <person name="Botelho R."/>
            <person name="Albuquerque L."/>
            <person name="Wiegand S."/>
            <person name="Da Costa M.S."/>
            <person name="Lobo-Da-Cunha A."/>
            <person name="Jogler C."/>
            <person name="Lage O.M."/>
        </authorList>
    </citation>
    <scope>NUCLEOTIDE SEQUENCE [LARGE SCALE GENOMIC DNA]</scope>
    <source>
        <strain evidence="4 5">FF15</strain>
    </source>
</reference>
<organism evidence="4 5">
    <name type="scientific">Bremerella alba</name>
    <dbReference type="NCBI Taxonomy" id="980252"/>
    <lineage>
        <taxon>Bacteria</taxon>
        <taxon>Pseudomonadati</taxon>
        <taxon>Planctomycetota</taxon>
        <taxon>Planctomycetia</taxon>
        <taxon>Pirellulales</taxon>
        <taxon>Pirellulaceae</taxon>
        <taxon>Bremerella</taxon>
    </lineage>
</organism>
<keyword evidence="5" id="KW-1185">Reference proteome</keyword>
<evidence type="ECO:0000256" key="2">
    <source>
        <dbReference type="ARBA" id="ARBA00023315"/>
    </source>
</evidence>
<dbReference type="PANTHER" id="PTHR43800:SF1">
    <property type="entry name" value="PEPTIDYL-LYSINE N-ACETYLTRANSFERASE YJAB"/>
    <property type="match status" value="1"/>
</dbReference>
<sequence>MVTIRPSQPSDLNKLQTLFERFVRSADWLPPGSDKESDFAKTSEGERVFVAVSESDQLIGAVSVWEPESFIHCLFVDPDYQGQGVGTQLLESLAPWLSFPWKLKCLATNHRAIQFYRRRGWKKLETGTSDHGTYFLLWREAAAVSTD</sequence>
<dbReference type="Gene3D" id="3.40.630.30">
    <property type="match status" value="1"/>
</dbReference>
<keyword evidence="2" id="KW-0012">Acyltransferase</keyword>
<dbReference type="PROSITE" id="PS51186">
    <property type="entry name" value="GNAT"/>
    <property type="match status" value="1"/>
</dbReference>
<name>A0A7V9A7H1_9BACT</name>
<dbReference type="GO" id="GO:0016747">
    <property type="term" value="F:acyltransferase activity, transferring groups other than amino-acyl groups"/>
    <property type="evidence" value="ECO:0007669"/>
    <property type="project" value="InterPro"/>
</dbReference>
<dbReference type="AlphaFoldDB" id="A0A7V9A7H1"/>
<gene>
    <name evidence="4" type="ORF">HOV93_25810</name>
</gene>
<dbReference type="CDD" id="cd04301">
    <property type="entry name" value="NAT_SF"/>
    <property type="match status" value="1"/>
</dbReference>
<dbReference type="RefSeq" id="WP_207396818.1">
    <property type="nucleotide sequence ID" value="NZ_JABRWO010000006.1"/>
</dbReference>
<protein>
    <recommendedName>
        <fullName evidence="3">N-acetyltransferase domain-containing protein</fullName>
    </recommendedName>
</protein>
<feature type="domain" description="N-acetyltransferase" evidence="3">
    <location>
        <begin position="2"/>
        <end position="140"/>
    </location>
</feature>
<dbReference type="PANTHER" id="PTHR43800">
    <property type="entry name" value="PEPTIDYL-LYSINE N-ACETYLTRANSFERASE YJAB"/>
    <property type="match status" value="1"/>
</dbReference>
<dbReference type="Pfam" id="PF00583">
    <property type="entry name" value="Acetyltransf_1"/>
    <property type="match status" value="1"/>
</dbReference>
<comment type="caution">
    <text evidence="4">The sequence shown here is derived from an EMBL/GenBank/DDBJ whole genome shotgun (WGS) entry which is preliminary data.</text>
</comment>
<accession>A0A7V9A7H1</accession>
<evidence type="ECO:0000313" key="4">
    <source>
        <dbReference type="EMBL" id="MBA2115400.1"/>
    </source>
</evidence>